<dbReference type="SMART" id="SM00822">
    <property type="entry name" value="PKS_KR"/>
    <property type="match status" value="1"/>
</dbReference>
<dbReference type="GeneID" id="95657253"/>
<evidence type="ECO:0000256" key="2">
    <source>
        <dbReference type="ARBA" id="ARBA00023002"/>
    </source>
</evidence>
<evidence type="ECO:0000259" key="3">
    <source>
        <dbReference type="SMART" id="SM00822"/>
    </source>
</evidence>
<dbReference type="PRINTS" id="PR00081">
    <property type="entry name" value="GDHRDH"/>
</dbReference>
<dbReference type="FunFam" id="3.40.50.720:FF:000084">
    <property type="entry name" value="Short-chain dehydrogenase reductase"/>
    <property type="match status" value="1"/>
</dbReference>
<protein>
    <submittedName>
        <fullName evidence="4">3-oxoacyl-(ACP) reductase</fullName>
    </submittedName>
</protein>
<accession>A0A919BSJ9</accession>
<comment type="caution">
    <text evidence="4">The sequence shown here is derived from an EMBL/GenBank/DDBJ whole genome shotgun (WGS) entry which is preliminary data.</text>
</comment>
<dbReference type="Proteomes" id="UP000632849">
    <property type="component" value="Unassembled WGS sequence"/>
</dbReference>
<evidence type="ECO:0000313" key="4">
    <source>
        <dbReference type="EMBL" id="GHG07723.1"/>
    </source>
</evidence>
<organism evidence="4 5">
    <name type="scientific">Streptomyces filamentosus</name>
    <name type="common">Streptomyces roseosporus</name>
    <dbReference type="NCBI Taxonomy" id="67294"/>
    <lineage>
        <taxon>Bacteria</taxon>
        <taxon>Bacillati</taxon>
        <taxon>Actinomycetota</taxon>
        <taxon>Actinomycetes</taxon>
        <taxon>Kitasatosporales</taxon>
        <taxon>Streptomycetaceae</taxon>
        <taxon>Streptomyces</taxon>
    </lineage>
</organism>
<dbReference type="EMBL" id="BNBE01000002">
    <property type="protein sequence ID" value="GHG07723.1"/>
    <property type="molecule type" value="Genomic_DNA"/>
</dbReference>
<dbReference type="SUPFAM" id="SSF51735">
    <property type="entry name" value="NAD(P)-binding Rossmann-fold domains"/>
    <property type="match status" value="1"/>
</dbReference>
<evidence type="ECO:0000256" key="1">
    <source>
        <dbReference type="ARBA" id="ARBA00006484"/>
    </source>
</evidence>
<dbReference type="InterPro" id="IPR036291">
    <property type="entry name" value="NAD(P)-bd_dom_sf"/>
</dbReference>
<feature type="domain" description="Ketoreductase" evidence="3">
    <location>
        <begin position="9"/>
        <end position="195"/>
    </location>
</feature>
<dbReference type="RefSeq" id="WP_150226438.1">
    <property type="nucleotide sequence ID" value="NZ_BNBE01000002.1"/>
</dbReference>
<dbReference type="NCBIfam" id="NF004202">
    <property type="entry name" value="PRK05653.2-2"/>
    <property type="match status" value="1"/>
</dbReference>
<proteinExistence type="inferred from homology"/>
<dbReference type="InterPro" id="IPR050259">
    <property type="entry name" value="SDR"/>
</dbReference>
<keyword evidence="2" id="KW-0560">Oxidoreductase</keyword>
<reference evidence="4" key="2">
    <citation type="submission" date="2020-09" db="EMBL/GenBank/DDBJ databases">
        <authorList>
            <person name="Sun Q."/>
            <person name="Ohkuma M."/>
        </authorList>
    </citation>
    <scope>NUCLEOTIDE SEQUENCE</scope>
    <source>
        <strain evidence="4">JCM 4122</strain>
    </source>
</reference>
<name>A0A919BSJ9_STRFL</name>
<reference evidence="4" key="1">
    <citation type="journal article" date="2014" name="Int. J. Syst. Evol. Microbiol.">
        <title>Complete genome sequence of Corynebacterium casei LMG S-19264T (=DSM 44701T), isolated from a smear-ripened cheese.</title>
        <authorList>
            <consortium name="US DOE Joint Genome Institute (JGI-PGF)"/>
            <person name="Walter F."/>
            <person name="Albersmeier A."/>
            <person name="Kalinowski J."/>
            <person name="Ruckert C."/>
        </authorList>
    </citation>
    <scope>NUCLEOTIDE SEQUENCE</scope>
    <source>
        <strain evidence="4">JCM 4122</strain>
    </source>
</reference>
<dbReference type="PANTHER" id="PTHR42879">
    <property type="entry name" value="3-OXOACYL-(ACYL-CARRIER-PROTEIN) REDUCTASE"/>
    <property type="match status" value="1"/>
</dbReference>
<evidence type="ECO:0000313" key="5">
    <source>
        <dbReference type="Proteomes" id="UP000632849"/>
    </source>
</evidence>
<dbReference type="PRINTS" id="PR00080">
    <property type="entry name" value="SDRFAMILY"/>
</dbReference>
<dbReference type="Gene3D" id="3.40.50.720">
    <property type="entry name" value="NAD(P)-binding Rossmann-like Domain"/>
    <property type="match status" value="1"/>
</dbReference>
<comment type="similarity">
    <text evidence="1">Belongs to the short-chain dehydrogenases/reductases (SDR) family.</text>
</comment>
<keyword evidence="5" id="KW-1185">Reference proteome</keyword>
<dbReference type="NCBIfam" id="NF009468">
    <property type="entry name" value="PRK12826.1-4"/>
    <property type="match status" value="1"/>
</dbReference>
<dbReference type="InterPro" id="IPR002347">
    <property type="entry name" value="SDR_fam"/>
</dbReference>
<gene>
    <name evidence="4" type="ORF">GCM10017667_44240</name>
</gene>
<dbReference type="NCBIfam" id="NF005559">
    <property type="entry name" value="PRK07231.1"/>
    <property type="match status" value="1"/>
</dbReference>
<dbReference type="Pfam" id="PF13561">
    <property type="entry name" value="adh_short_C2"/>
    <property type="match status" value="1"/>
</dbReference>
<dbReference type="PANTHER" id="PTHR42879:SF2">
    <property type="entry name" value="3-OXOACYL-[ACYL-CARRIER-PROTEIN] REDUCTASE FABG"/>
    <property type="match status" value="1"/>
</dbReference>
<sequence length="273" mass="27909">MSGTPWSERSVVVTGGTRGIGRGIAELFARRGAAVLLTGRDEAAARRVAAELARTTGGRVEGTGADLRVPESVEAMAAEAERRHGHVDVLCANAGVFPEKPLREMTAADIDEVLAVNLRGSILSVRACLPAMERAGHGRVVLTSSITGPATGYAGWSHYGASKAGQLGFLRGAALELAPLGITVNAVLPGNVRTEGLDALGEDYLRRMAASIPLGRLGEAADVAHAVGFLASDEAAFITGQTLTVDGGQTVPESLDAFAPAPATALVPAPVTG</sequence>
<dbReference type="InterPro" id="IPR057326">
    <property type="entry name" value="KR_dom"/>
</dbReference>
<dbReference type="GO" id="GO:0016491">
    <property type="term" value="F:oxidoreductase activity"/>
    <property type="evidence" value="ECO:0007669"/>
    <property type="project" value="UniProtKB-KW"/>
</dbReference>
<dbReference type="AlphaFoldDB" id="A0A919BSJ9"/>